<dbReference type="AlphaFoldDB" id="A0A926GEF6"/>
<proteinExistence type="predicted"/>
<organism evidence="1 2">
    <name type="scientific">Paracoccus amoyensis</name>
    <dbReference type="NCBI Taxonomy" id="2760093"/>
    <lineage>
        <taxon>Bacteria</taxon>
        <taxon>Pseudomonadati</taxon>
        <taxon>Pseudomonadota</taxon>
        <taxon>Alphaproteobacteria</taxon>
        <taxon>Rhodobacterales</taxon>
        <taxon>Paracoccaceae</taxon>
        <taxon>Paracoccus</taxon>
    </lineage>
</organism>
<evidence type="ECO:0000313" key="1">
    <source>
        <dbReference type="EMBL" id="MBC9248541.1"/>
    </source>
</evidence>
<protein>
    <recommendedName>
        <fullName evidence="3">Beta-barrel porin 2</fullName>
    </recommendedName>
</protein>
<evidence type="ECO:0008006" key="3">
    <source>
        <dbReference type="Google" id="ProtNLM"/>
    </source>
</evidence>
<dbReference type="RefSeq" id="WP_187795002.1">
    <property type="nucleotide sequence ID" value="NZ_JACOQL010000008.1"/>
</dbReference>
<accession>A0A926GEF6</accession>
<keyword evidence="2" id="KW-1185">Reference proteome</keyword>
<sequence length="462" mass="50895">MPKRARLQARAGFGGAFGYRVLAISTVALLPQLTWAQDSDQDSALAPKAEFTIGQQIAVDNGDVIGITPLDLNIQTGTRAQLLQFSLSLPINQGDPDEDDFLSFGDRQARLFYRRGAKNSAFETEFNYRESDLDDSLVYDDVTNEFVSVDRGSVATKSGRLGYVFGQQGKIGGEVGLNYSRRDYTDLSTDSASLYDSKTYGGDIKLYLEPTPLIRARIVATQSRIESDGGTDSRNTDAGVGAAMQIDKVTNLDAEITHTRIRREEEDGTIEEATGPSYRLALTRSRPLGDWRLSYDSTPGTSGRRDNMMLGRSLEMQTYELSAAVGMTHFQGNYDPIFEVNYSRELNRISKFQASLTHRSVTASDGDEALNTTLSASYSRQLTEISGLNAAINYRATDVQTGDNANAETVSLDISYNRALYSDLSLVAGANITRSSSDNRNDDDNDDERVYLGISRTFDWLP</sequence>
<evidence type="ECO:0000313" key="2">
    <source>
        <dbReference type="Proteomes" id="UP000608594"/>
    </source>
</evidence>
<reference evidence="1" key="1">
    <citation type="submission" date="2020-08" db="EMBL/GenBank/DDBJ databases">
        <title>Paracoccus amoyensis sp. nov., isolated from the surface seawater at coast of Xiamen, Fujian.</title>
        <authorList>
            <person name="Lyu L."/>
        </authorList>
    </citation>
    <scope>NUCLEOTIDE SEQUENCE</scope>
    <source>
        <strain evidence="1">11-3</strain>
    </source>
</reference>
<dbReference type="EMBL" id="JACOQL010000008">
    <property type="protein sequence ID" value="MBC9248541.1"/>
    <property type="molecule type" value="Genomic_DNA"/>
</dbReference>
<comment type="caution">
    <text evidence="1">The sequence shown here is derived from an EMBL/GenBank/DDBJ whole genome shotgun (WGS) entry which is preliminary data.</text>
</comment>
<gene>
    <name evidence="1" type="ORF">H4P12_17910</name>
</gene>
<name>A0A926GEF6_9RHOB</name>
<dbReference type="Proteomes" id="UP000608594">
    <property type="component" value="Unassembled WGS sequence"/>
</dbReference>